<organism evidence="1 2">
    <name type="scientific">Xylaria bambusicola</name>
    <dbReference type="NCBI Taxonomy" id="326684"/>
    <lineage>
        <taxon>Eukaryota</taxon>
        <taxon>Fungi</taxon>
        <taxon>Dikarya</taxon>
        <taxon>Ascomycota</taxon>
        <taxon>Pezizomycotina</taxon>
        <taxon>Sordariomycetes</taxon>
        <taxon>Xylariomycetidae</taxon>
        <taxon>Xylariales</taxon>
        <taxon>Xylariaceae</taxon>
        <taxon>Xylaria</taxon>
    </lineage>
</organism>
<sequence length="102" mass="11685">MRTKLSDRERRAGGSGLGWCTLLIFADYASECDRWILQYNRNFLGLFLEAGPGPDFSYFGPWVVWRSCSNWRTQGRVTVGSGRRDWIGGAGKIFQTMYPRIP</sequence>
<dbReference type="EMBL" id="JAWHQM010000020">
    <property type="protein sequence ID" value="KAK5631691.1"/>
    <property type="molecule type" value="Genomic_DNA"/>
</dbReference>
<evidence type="ECO:0000313" key="2">
    <source>
        <dbReference type="Proteomes" id="UP001305414"/>
    </source>
</evidence>
<reference evidence="1 2" key="1">
    <citation type="submission" date="2023-10" db="EMBL/GenBank/DDBJ databases">
        <title>Draft genome sequence of Xylaria bambusicola isolate GMP-LS, the root and basal stem rot pathogen of sugarcane in Indonesia.</title>
        <authorList>
            <person name="Selvaraj P."/>
            <person name="Muralishankar V."/>
            <person name="Muruganantham S."/>
            <person name="Sp S."/>
            <person name="Haryani S."/>
            <person name="Lau K.J.X."/>
            <person name="Naqvi N.I."/>
        </authorList>
    </citation>
    <scope>NUCLEOTIDE SEQUENCE [LARGE SCALE GENOMIC DNA]</scope>
    <source>
        <strain evidence="1">GMP-LS</strain>
    </source>
</reference>
<comment type="caution">
    <text evidence="1">The sequence shown here is derived from an EMBL/GenBank/DDBJ whole genome shotgun (WGS) entry which is preliminary data.</text>
</comment>
<name>A0AAN7UTM1_9PEZI</name>
<gene>
    <name evidence="1" type="ORF">RRF57_007405</name>
</gene>
<proteinExistence type="predicted"/>
<protein>
    <submittedName>
        <fullName evidence="1">Uncharacterized protein</fullName>
    </submittedName>
</protein>
<dbReference type="Proteomes" id="UP001305414">
    <property type="component" value="Unassembled WGS sequence"/>
</dbReference>
<accession>A0AAN7UTM1</accession>
<dbReference type="AlphaFoldDB" id="A0AAN7UTM1"/>
<evidence type="ECO:0000313" key="1">
    <source>
        <dbReference type="EMBL" id="KAK5631691.1"/>
    </source>
</evidence>
<keyword evidence="2" id="KW-1185">Reference proteome</keyword>